<accession>A0ABU2AX73</accession>
<gene>
    <name evidence="2" type="ORF">J2S62_000201</name>
</gene>
<dbReference type="Proteomes" id="UP001183794">
    <property type="component" value="Unassembled WGS sequence"/>
</dbReference>
<reference evidence="2 3" key="1">
    <citation type="submission" date="2023-07" db="EMBL/GenBank/DDBJ databases">
        <title>Sequencing the genomes of 1000 actinobacteria strains.</title>
        <authorList>
            <person name="Klenk H.-P."/>
        </authorList>
    </citation>
    <scope>NUCLEOTIDE SEQUENCE [LARGE SCALE GENOMIC DNA]</scope>
    <source>
        <strain evidence="2 3">DSM 22966</strain>
    </source>
</reference>
<organism evidence="2 3">
    <name type="scientific">Enteractinococcus fodinae</name>
    <dbReference type="NCBI Taxonomy" id="684663"/>
    <lineage>
        <taxon>Bacteria</taxon>
        <taxon>Bacillati</taxon>
        <taxon>Actinomycetota</taxon>
        <taxon>Actinomycetes</taxon>
        <taxon>Micrococcales</taxon>
        <taxon>Micrococcaceae</taxon>
    </lineage>
</organism>
<dbReference type="InterPro" id="IPR014710">
    <property type="entry name" value="RmlC-like_jellyroll"/>
</dbReference>
<comment type="caution">
    <text evidence="2">The sequence shown here is derived from an EMBL/GenBank/DDBJ whole genome shotgun (WGS) entry which is preliminary data.</text>
</comment>
<dbReference type="InterPro" id="IPR013096">
    <property type="entry name" value="Cupin_2"/>
</dbReference>
<evidence type="ECO:0000313" key="3">
    <source>
        <dbReference type="Proteomes" id="UP001183794"/>
    </source>
</evidence>
<keyword evidence="3" id="KW-1185">Reference proteome</keyword>
<dbReference type="RefSeq" id="WP_310170257.1">
    <property type="nucleotide sequence ID" value="NZ_BAABHE010000002.1"/>
</dbReference>
<protein>
    <submittedName>
        <fullName evidence="2">Quercetin dioxygenase-like cupin family protein</fullName>
    </submittedName>
</protein>
<sequence length="143" mass="15246">MIRKPFNMPPKAFGPAEADPNAEVSIFPVTDAPPPRTGTPPSISRKLEGDGANLIFLTFAPGQVLRSHTSAHPITVQALQGQLLLTTDQGEILLEPGTVVHLRAMVVHEVSAAQDAPAENVLLLTMLTGERHSTEPIAQDTTD</sequence>
<dbReference type="InterPro" id="IPR011051">
    <property type="entry name" value="RmlC_Cupin_sf"/>
</dbReference>
<evidence type="ECO:0000313" key="2">
    <source>
        <dbReference type="EMBL" id="MDR7345944.1"/>
    </source>
</evidence>
<name>A0ABU2AX73_9MICC</name>
<proteinExistence type="predicted"/>
<dbReference type="Pfam" id="PF07883">
    <property type="entry name" value="Cupin_2"/>
    <property type="match status" value="1"/>
</dbReference>
<dbReference type="Gene3D" id="2.60.120.10">
    <property type="entry name" value="Jelly Rolls"/>
    <property type="match status" value="1"/>
</dbReference>
<dbReference type="EMBL" id="JAVDYJ010000001">
    <property type="protein sequence ID" value="MDR7345944.1"/>
    <property type="molecule type" value="Genomic_DNA"/>
</dbReference>
<feature type="domain" description="Cupin type-2" evidence="1">
    <location>
        <begin position="57"/>
        <end position="119"/>
    </location>
</feature>
<evidence type="ECO:0000259" key="1">
    <source>
        <dbReference type="Pfam" id="PF07883"/>
    </source>
</evidence>
<dbReference type="SUPFAM" id="SSF51182">
    <property type="entry name" value="RmlC-like cupins"/>
    <property type="match status" value="1"/>
</dbReference>